<reference evidence="1" key="1">
    <citation type="journal article" date="2013" name="J. Plant Res.">
        <title>Effect of fungi and light on seed germination of three Opuntia species from semiarid lands of central Mexico.</title>
        <authorList>
            <person name="Delgado-Sanchez P."/>
            <person name="Jimenez-Bremont J.F."/>
            <person name="Guerrero-Gonzalez Mde L."/>
            <person name="Flores J."/>
        </authorList>
    </citation>
    <scope>NUCLEOTIDE SEQUENCE</scope>
    <source>
        <tissue evidence="1">Cladode</tissue>
    </source>
</reference>
<reference evidence="1" key="2">
    <citation type="submission" date="2020-07" db="EMBL/GenBank/DDBJ databases">
        <authorList>
            <person name="Vera ALvarez R."/>
            <person name="Arias-Moreno D.M."/>
            <person name="Jimenez-Jacinto V."/>
            <person name="Jimenez-Bremont J.F."/>
            <person name="Swaminathan K."/>
            <person name="Moose S.P."/>
            <person name="Guerrero-Gonzalez M.L."/>
            <person name="Marino-Ramirez L."/>
            <person name="Landsman D."/>
            <person name="Rodriguez-Kessler M."/>
            <person name="Delgado-Sanchez P."/>
        </authorList>
    </citation>
    <scope>NUCLEOTIDE SEQUENCE</scope>
    <source>
        <tissue evidence="1">Cladode</tissue>
    </source>
</reference>
<protein>
    <submittedName>
        <fullName evidence="1">Uncharacterized protein</fullName>
    </submittedName>
</protein>
<accession>A0A7C8YNJ3</accession>
<evidence type="ECO:0000313" key="1">
    <source>
        <dbReference type="EMBL" id="MBA4622597.1"/>
    </source>
</evidence>
<sequence length="122" mass="13059">MPPATGRDPKPLTSCLASLCFSSSVSAELSHQWAALLRLTSTTATGCLLRHPHTSPPSTTGPSATLPRRPVLLCSFPYFWLSTCRLCSPRQPLWPLQAYTAGHLSQPPTSASPADSQLSLLC</sequence>
<name>A0A7C8YNJ3_OPUST</name>
<organism evidence="1">
    <name type="scientific">Opuntia streptacantha</name>
    <name type="common">Prickly pear cactus</name>
    <name type="synonym">Opuntia cardona</name>
    <dbReference type="NCBI Taxonomy" id="393608"/>
    <lineage>
        <taxon>Eukaryota</taxon>
        <taxon>Viridiplantae</taxon>
        <taxon>Streptophyta</taxon>
        <taxon>Embryophyta</taxon>
        <taxon>Tracheophyta</taxon>
        <taxon>Spermatophyta</taxon>
        <taxon>Magnoliopsida</taxon>
        <taxon>eudicotyledons</taxon>
        <taxon>Gunneridae</taxon>
        <taxon>Pentapetalae</taxon>
        <taxon>Caryophyllales</taxon>
        <taxon>Cactineae</taxon>
        <taxon>Cactaceae</taxon>
        <taxon>Opuntioideae</taxon>
        <taxon>Opuntia</taxon>
    </lineage>
</organism>
<dbReference type="EMBL" id="GISG01039415">
    <property type="protein sequence ID" value="MBA4622597.1"/>
    <property type="molecule type" value="Transcribed_RNA"/>
</dbReference>
<dbReference type="AlphaFoldDB" id="A0A7C8YNJ3"/>
<proteinExistence type="predicted"/>